<dbReference type="InterPro" id="IPR014710">
    <property type="entry name" value="RmlC-like_jellyroll"/>
</dbReference>
<dbReference type="Proteomes" id="UP000799640">
    <property type="component" value="Unassembled WGS sequence"/>
</dbReference>
<evidence type="ECO:0000313" key="2">
    <source>
        <dbReference type="EMBL" id="KAF2404468.1"/>
    </source>
</evidence>
<sequence length="125" mass="13289">MSDSTTAPVAMSFYPNASSEGTKSLPLIAHENHFLGDVSTSSDPDKPISAGFYRLQPGPALTYTYTYHEQKIVLEGTIRVADEAGNVHEAKAGDVLYFPKGSTITFSTEGGALAFFVGQRAKGAI</sequence>
<dbReference type="SUPFAM" id="SSF51182">
    <property type="entry name" value="RmlC-like cupins"/>
    <property type="match status" value="1"/>
</dbReference>
<organism evidence="2 3">
    <name type="scientific">Trichodelitschia bisporula</name>
    <dbReference type="NCBI Taxonomy" id="703511"/>
    <lineage>
        <taxon>Eukaryota</taxon>
        <taxon>Fungi</taxon>
        <taxon>Dikarya</taxon>
        <taxon>Ascomycota</taxon>
        <taxon>Pezizomycotina</taxon>
        <taxon>Dothideomycetes</taxon>
        <taxon>Dothideomycetes incertae sedis</taxon>
        <taxon>Phaeotrichales</taxon>
        <taxon>Phaeotrichaceae</taxon>
        <taxon>Trichodelitschia</taxon>
    </lineage>
</organism>
<dbReference type="InterPro" id="IPR011051">
    <property type="entry name" value="RmlC_Cupin_sf"/>
</dbReference>
<dbReference type="PANTHER" id="PTHR36169">
    <property type="entry name" value="ETHANOLAMINE UTILIZATION PROTEIN EUTQ"/>
    <property type="match status" value="1"/>
</dbReference>
<feature type="domain" description="(S)-ureidoglycine aminohydrolase cupin" evidence="1">
    <location>
        <begin position="45"/>
        <end position="105"/>
    </location>
</feature>
<reference evidence="2" key="1">
    <citation type="journal article" date="2020" name="Stud. Mycol.">
        <title>101 Dothideomycetes genomes: a test case for predicting lifestyles and emergence of pathogens.</title>
        <authorList>
            <person name="Haridas S."/>
            <person name="Albert R."/>
            <person name="Binder M."/>
            <person name="Bloem J."/>
            <person name="Labutti K."/>
            <person name="Salamov A."/>
            <person name="Andreopoulos B."/>
            <person name="Baker S."/>
            <person name="Barry K."/>
            <person name="Bills G."/>
            <person name="Bluhm B."/>
            <person name="Cannon C."/>
            <person name="Castanera R."/>
            <person name="Culley D."/>
            <person name="Daum C."/>
            <person name="Ezra D."/>
            <person name="Gonzalez J."/>
            <person name="Henrissat B."/>
            <person name="Kuo A."/>
            <person name="Liang C."/>
            <person name="Lipzen A."/>
            <person name="Lutzoni F."/>
            <person name="Magnuson J."/>
            <person name="Mondo S."/>
            <person name="Nolan M."/>
            <person name="Ohm R."/>
            <person name="Pangilinan J."/>
            <person name="Park H.-J."/>
            <person name="Ramirez L."/>
            <person name="Alfaro M."/>
            <person name="Sun H."/>
            <person name="Tritt A."/>
            <person name="Yoshinaga Y."/>
            <person name="Zwiers L.-H."/>
            <person name="Turgeon B."/>
            <person name="Goodwin S."/>
            <person name="Spatafora J."/>
            <person name="Crous P."/>
            <person name="Grigoriev I."/>
        </authorList>
    </citation>
    <scope>NUCLEOTIDE SEQUENCE</scope>
    <source>
        <strain evidence="2">CBS 262.69</strain>
    </source>
</reference>
<dbReference type="Gene3D" id="2.60.120.10">
    <property type="entry name" value="Jelly Rolls"/>
    <property type="match status" value="1"/>
</dbReference>
<proteinExistence type="predicted"/>
<gene>
    <name evidence="2" type="ORF">EJ06DRAFT_526547</name>
</gene>
<protein>
    <recommendedName>
        <fullName evidence="1">(S)-ureidoglycine aminohydrolase cupin domain-containing protein</fullName>
    </recommendedName>
</protein>
<dbReference type="CDD" id="cd02228">
    <property type="entry name" value="cupin_EutQ"/>
    <property type="match status" value="1"/>
</dbReference>
<accession>A0A6G1I837</accession>
<dbReference type="EMBL" id="ML996688">
    <property type="protein sequence ID" value="KAF2404468.1"/>
    <property type="molecule type" value="Genomic_DNA"/>
</dbReference>
<dbReference type="PANTHER" id="PTHR36169:SF1">
    <property type="entry name" value="ACETATE KINASE EUTQ"/>
    <property type="match status" value="1"/>
</dbReference>
<dbReference type="InterPro" id="IPR010424">
    <property type="entry name" value="EutQ"/>
</dbReference>
<keyword evidence="3" id="KW-1185">Reference proteome</keyword>
<evidence type="ECO:0000313" key="3">
    <source>
        <dbReference type="Proteomes" id="UP000799640"/>
    </source>
</evidence>
<evidence type="ECO:0000259" key="1">
    <source>
        <dbReference type="Pfam" id="PF05899"/>
    </source>
</evidence>
<dbReference type="OrthoDB" id="4985585at2759"/>
<dbReference type="InterPro" id="IPR008579">
    <property type="entry name" value="UGlyAH_Cupin_dom"/>
</dbReference>
<dbReference type="Pfam" id="PF05899">
    <property type="entry name" value="Cupin_3"/>
    <property type="match status" value="1"/>
</dbReference>
<dbReference type="AlphaFoldDB" id="A0A6G1I837"/>
<name>A0A6G1I837_9PEZI</name>